<sequence>MELVNKDFEILTDYILAFHFYKYLNIDLIEDWAIELINSGYESEAIYNLACFYKPIDSGEVQPYLEAVLSELNLTTKNKEESQKSHIRYFLNKVVKHDDVRGNLKRMLYLYCDFDVDKDIIDLSVLDDAWDDLIAGQVNWYYKDVSLNTIEQEVIVMAQKWLYENL</sequence>
<keyword evidence="2" id="KW-1185">Reference proteome</keyword>
<comment type="caution">
    <text evidence="1">The sequence shown here is derived from an EMBL/GenBank/DDBJ whole genome shotgun (WGS) entry which is preliminary data.</text>
</comment>
<protein>
    <submittedName>
        <fullName evidence="1">Uncharacterized protein</fullName>
    </submittedName>
</protein>
<organism evidence="1 2">
    <name type="scientific">Flavobacterium piscis</name>
    <dbReference type="NCBI Taxonomy" id="1114874"/>
    <lineage>
        <taxon>Bacteria</taxon>
        <taxon>Pseudomonadati</taxon>
        <taxon>Bacteroidota</taxon>
        <taxon>Flavobacteriia</taxon>
        <taxon>Flavobacteriales</taxon>
        <taxon>Flavobacteriaceae</taxon>
        <taxon>Flavobacterium</taxon>
    </lineage>
</organism>
<dbReference type="Proteomes" id="UP000093343">
    <property type="component" value="Unassembled WGS sequence"/>
</dbReference>
<accession>A0ABX2XGD0</accession>
<dbReference type="EMBL" id="LVEN01000035">
    <property type="protein sequence ID" value="OCB72025.1"/>
    <property type="molecule type" value="Genomic_DNA"/>
</dbReference>
<reference evidence="2" key="1">
    <citation type="submission" date="2016-03" db="EMBL/GenBank/DDBJ databases">
        <title>Draft genome sequence of Paenibacillus glacialis DSM 22343.</title>
        <authorList>
            <person name="Shin S.-K."/>
            <person name="Yi H."/>
        </authorList>
    </citation>
    <scope>NUCLEOTIDE SEQUENCE [LARGE SCALE GENOMIC DNA]</scope>
    <source>
        <strain evidence="2">CCUG 60099</strain>
    </source>
</reference>
<proteinExistence type="predicted"/>
<evidence type="ECO:0000313" key="1">
    <source>
        <dbReference type="EMBL" id="OCB72025.1"/>
    </source>
</evidence>
<dbReference type="RefSeq" id="WP_065450533.1">
    <property type="nucleotide sequence ID" value="NZ_LVEN01000035.1"/>
</dbReference>
<evidence type="ECO:0000313" key="2">
    <source>
        <dbReference type="Proteomes" id="UP000093343"/>
    </source>
</evidence>
<gene>
    <name evidence="1" type="ORF">FLP_16045</name>
</gene>
<name>A0ABX2XGD0_9FLAO</name>